<evidence type="ECO:0000313" key="1">
    <source>
        <dbReference type="EnsemblMetazoa" id="CJA38334.1"/>
    </source>
</evidence>
<dbReference type="InterPro" id="IPR051468">
    <property type="entry name" value="Fungal_SecMetab_SDRs"/>
</dbReference>
<dbReference type="PANTHER" id="PTHR43544:SF5">
    <property type="entry name" value="C-FACTOR-RELATED"/>
    <property type="match status" value="1"/>
</dbReference>
<accession>A0A8R1EKG2</accession>
<dbReference type="PRINTS" id="PR00081">
    <property type="entry name" value="GDHRDH"/>
</dbReference>
<dbReference type="PANTHER" id="PTHR43544">
    <property type="entry name" value="SHORT-CHAIN DEHYDROGENASE/REDUCTASE"/>
    <property type="match status" value="1"/>
</dbReference>
<reference evidence="1" key="2">
    <citation type="submission" date="2022-06" db="UniProtKB">
        <authorList>
            <consortium name="EnsemblMetazoa"/>
        </authorList>
    </citation>
    <scope>IDENTIFICATION</scope>
    <source>
        <strain evidence="1">DF5081</strain>
    </source>
</reference>
<dbReference type="GO" id="GO:0016491">
    <property type="term" value="F:oxidoreductase activity"/>
    <property type="evidence" value="ECO:0007669"/>
    <property type="project" value="TreeGrafter"/>
</dbReference>
<dbReference type="GO" id="GO:0005737">
    <property type="term" value="C:cytoplasm"/>
    <property type="evidence" value="ECO:0007669"/>
    <property type="project" value="TreeGrafter"/>
</dbReference>
<dbReference type="InterPro" id="IPR036291">
    <property type="entry name" value="NAD(P)-bd_dom_sf"/>
</dbReference>
<dbReference type="EnsemblMetazoa" id="CJA38334.1">
    <property type="protein sequence ID" value="CJA38334.1"/>
    <property type="gene ID" value="WBGene00214181"/>
</dbReference>
<organism evidence="1 2">
    <name type="scientific">Caenorhabditis japonica</name>
    <dbReference type="NCBI Taxonomy" id="281687"/>
    <lineage>
        <taxon>Eukaryota</taxon>
        <taxon>Metazoa</taxon>
        <taxon>Ecdysozoa</taxon>
        <taxon>Nematoda</taxon>
        <taxon>Chromadorea</taxon>
        <taxon>Rhabditida</taxon>
        <taxon>Rhabditina</taxon>
        <taxon>Rhabditomorpha</taxon>
        <taxon>Rhabditoidea</taxon>
        <taxon>Rhabditidae</taxon>
        <taxon>Peloderinae</taxon>
        <taxon>Caenorhabditis</taxon>
    </lineage>
</organism>
<sequence>AFLPLLEKAATHVSGDALSADRAAILNIGSDCSSQALNLRGSGPSNSLLAYKMSKVAMLSMARTMAADLKVKNLPVLITTIHPGWVQTDMGGSNAEISVDESVTKIVAGIGRLEAAHNGGIFNRDLEAMPF</sequence>
<protein>
    <recommendedName>
        <fullName evidence="3">Short-chain dehydrogenase</fullName>
    </recommendedName>
</protein>
<keyword evidence="2" id="KW-1185">Reference proteome</keyword>
<name>A0A8R1EKG2_CAEJA</name>
<evidence type="ECO:0000313" key="2">
    <source>
        <dbReference type="Proteomes" id="UP000005237"/>
    </source>
</evidence>
<dbReference type="AlphaFoldDB" id="A0A8R1EKG2"/>
<evidence type="ECO:0008006" key="3">
    <source>
        <dbReference type="Google" id="ProtNLM"/>
    </source>
</evidence>
<reference evidence="2" key="1">
    <citation type="submission" date="2010-08" db="EMBL/GenBank/DDBJ databases">
        <authorList>
            <consortium name="Caenorhabditis japonica Sequencing Consortium"/>
            <person name="Wilson R.K."/>
        </authorList>
    </citation>
    <scope>NUCLEOTIDE SEQUENCE [LARGE SCALE GENOMIC DNA]</scope>
    <source>
        <strain evidence="2">DF5081</strain>
    </source>
</reference>
<dbReference type="Proteomes" id="UP000005237">
    <property type="component" value="Unassembled WGS sequence"/>
</dbReference>
<dbReference type="Gene3D" id="3.40.50.720">
    <property type="entry name" value="NAD(P)-binding Rossmann-like Domain"/>
    <property type="match status" value="1"/>
</dbReference>
<dbReference type="Pfam" id="PF00106">
    <property type="entry name" value="adh_short"/>
    <property type="match status" value="1"/>
</dbReference>
<dbReference type="InterPro" id="IPR002347">
    <property type="entry name" value="SDR_fam"/>
</dbReference>
<proteinExistence type="predicted"/>
<dbReference type="SUPFAM" id="SSF51735">
    <property type="entry name" value="NAD(P)-binding Rossmann-fold domains"/>
    <property type="match status" value="1"/>
</dbReference>